<evidence type="ECO:0000259" key="10">
    <source>
        <dbReference type="PROSITE" id="PS51987"/>
    </source>
</evidence>
<dbReference type="NCBIfam" id="TIGR00653">
    <property type="entry name" value="GlnA"/>
    <property type="match status" value="1"/>
</dbReference>
<keyword evidence="8 11" id="KW-0436">Ligase</keyword>
<dbReference type="Proteomes" id="UP000002192">
    <property type="component" value="Chromosome"/>
</dbReference>
<dbReference type="InterPro" id="IPR036651">
    <property type="entry name" value="Gln_synt_N_sf"/>
</dbReference>
<dbReference type="PROSITE" id="PS00180">
    <property type="entry name" value="GLNA_1"/>
    <property type="match status" value="1"/>
</dbReference>
<evidence type="ECO:0000256" key="7">
    <source>
        <dbReference type="RuleBase" id="RU000384"/>
    </source>
</evidence>
<dbReference type="HOGENOM" id="CLU_017290_1_2_6"/>
<feature type="modified residue" description="O-AMP-tyrosine" evidence="5">
    <location>
        <position position="402"/>
    </location>
</feature>
<dbReference type="InterPro" id="IPR027302">
    <property type="entry name" value="Gln_synth_N_conserv_site"/>
</dbReference>
<name>Q7VRJ5_BLOFL</name>
<keyword evidence="3 8" id="KW-0547">Nucleotide-binding</keyword>
<feature type="binding site" evidence="2">
    <location>
        <position position="342"/>
    </location>
    <ligand>
        <name>L-glutamate</name>
        <dbReference type="ChEBI" id="CHEBI:29985"/>
    </ligand>
</feature>
<feature type="binding site" evidence="4">
    <location>
        <position position="134"/>
    </location>
    <ligand>
        <name>Mg(2+)</name>
        <dbReference type="ChEBI" id="CHEBI:18420"/>
        <label>1</label>
    </ligand>
</feature>
<reference evidence="11 12" key="1">
    <citation type="journal article" date="2003" name="Proc. Natl. Acad. Sci. U.S.A.">
        <title>The genome sequence of Blochmannia floridanus: comparative analysis of reduced genomes.</title>
        <authorList>
            <person name="Gil R."/>
            <person name="Silva F.J."/>
            <person name="Zientz E."/>
            <person name="Delmotte F."/>
            <person name="Gonzalez-Candelas F."/>
            <person name="Latorre A."/>
            <person name="Rausell C."/>
            <person name="Kramerbeek J."/>
            <person name="Gadau J."/>
            <person name="Hoelldobler B."/>
            <person name="van Ham R.C.H.J."/>
            <person name="Gross R."/>
            <person name="Moya A."/>
        </authorList>
    </citation>
    <scope>NUCLEOTIDE SEQUENCE [LARGE SCALE GENOMIC DNA]</scope>
</reference>
<dbReference type="GO" id="GO:0005524">
    <property type="term" value="F:ATP binding"/>
    <property type="evidence" value="ECO:0007669"/>
    <property type="project" value="UniProtKB-KW"/>
</dbReference>
<dbReference type="PROSITE" id="PS51987">
    <property type="entry name" value="GS_CATALYTIC"/>
    <property type="match status" value="1"/>
</dbReference>
<dbReference type="KEGG" id="bfl:Bfl618"/>
<dbReference type="InterPro" id="IPR014746">
    <property type="entry name" value="Gln_synth/guanido_kin_cat_dom"/>
</dbReference>
<evidence type="ECO:0000256" key="8">
    <source>
        <dbReference type="RuleBase" id="RU004356"/>
    </source>
</evidence>
<proteinExistence type="inferred from homology"/>
<feature type="binding site" evidence="3">
    <location>
        <begin position="274"/>
        <end position="276"/>
    </location>
    <ligand>
        <name>ATP</name>
        <dbReference type="ChEBI" id="CHEBI:30616"/>
    </ligand>
</feature>
<keyword evidence="12" id="KW-1185">Reference proteome</keyword>
<feature type="binding site" evidence="4">
    <location>
        <position position="362"/>
    </location>
    <ligand>
        <name>Mg(2+)</name>
        <dbReference type="ChEBI" id="CHEBI:18420"/>
        <label>1</label>
    </ligand>
</feature>
<evidence type="ECO:0000256" key="5">
    <source>
        <dbReference type="PIRSR" id="PIRSR604809-50"/>
    </source>
</evidence>
<dbReference type="EC" id="6.3.1.2" evidence="8"/>
<evidence type="ECO:0000256" key="1">
    <source>
        <dbReference type="ARBA" id="ARBA00009897"/>
    </source>
</evidence>
<evidence type="ECO:0000259" key="9">
    <source>
        <dbReference type="PROSITE" id="PS51986"/>
    </source>
</evidence>
<accession>Q7VRJ5</accession>
<dbReference type="InterPro" id="IPR004809">
    <property type="entry name" value="Gln_synth_I"/>
</dbReference>
<evidence type="ECO:0000256" key="4">
    <source>
        <dbReference type="PIRSR" id="PIRSR604809-3"/>
    </source>
</evidence>
<keyword evidence="4" id="KW-0460">Magnesium</keyword>
<dbReference type="OrthoDB" id="9807095at2"/>
<dbReference type="Gene3D" id="3.10.20.70">
    <property type="entry name" value="Glutamine synthetase, N-terminal domain"/>
    <property type="match status" value="1"/>
</dbReference>
<protein>
    <recommendedName>
        <fullName evidence="8">Glutamine synthetase</fullName>
        <ecNumber evidence="8">6.3.1.2</ecNumber>
    </recommendedName>
</protein>
<dbReference type="EMBL" id="BX248583">
    <property type="protein sequence ID" value="CAD83293.1"/>
    <property type="molecule type" value="Genomic_DNA"/>
</dbReference>
<dbReference type="SMART" id="SM01230">
    <property type="entry name" value="Gln-synt_C"/>
    <property type="match status" value="1"/>
</dbReference>
<comment type="catalytic activity">
    <reaction evidence="8">
        <text>L-glutamate + NH4(+) + ATP = L-glutamine + ADP + phosphate + H(+)</text>
        <dbReference type="Rhea" id="RHEA:16169"/>
        <dbReference type="ChEBI" id="CHEBI:15378"/>
        <dbReference type="ChEBI" id="CHEBI:28938"/>
        <dbReference type="ChEBI" id="CHEBI:29985"/>
        <dbReference type="ChEBI" id="CHEBI:30616"/>
        <dbReference type="ChEBI" id="CHEBI:43474"/>
        <dbReference type="ChEBI" id="CHEBI:58359"/>
        <dbReference type="ChEBI" id="CHEBI:456216"/>
        <dbReference type="EC" id="6.3.1.2"/>
    </reaction>
</comment>
<feature type="binding site" evidence="3">
    <location>
        <position position="342"/>
    </location>
    <ligand>
        <name>ATP</name>
        <dbReference type="ChEBI" id="CHEBI:30616"/>
    </ligand>
</feature>
<evidence type="ECO:0000256" key="2">
    <source>
        <dbReference type="PIRSR" id="PIRSR604809-1"/>
    </source>
</evidence>
<dbReference type="Gene3D" id="3.30.590.10">
    <property type="entry name" value="Glutamine synthetase/guanido kinase, catalytic domain"/>
    <property type="match status" value="1"/>
</dbReference>
<dbReference type="AlphaFoldDB" id="Q7VRJ5"/>
<dbReference type="InterPro" id="IPR008147">
    <property type="entry name" value="Gln_synt_N"/>
</dbReference>
<dbReference type="eggNOG" id="COG0174">
    <property type="taxonomic scope" value="Bacteria"/>
</dbReference>
<dbReference type="GO" id="GO:0046872">
    <property type="term" value="F:metal ion binding"/>
    <property type="evidence" value="ECO:0007669"/>
    <property type="project" value="UniProtKB-KW"/>
</dbReference>
<dbReference type="GO" id="GO:0006542">
    <property type="term" value="P:glutamine biosynthetic process"/>
    <property type="evidence" value="ECO:0007669"/>
    <property type="project" value="InterPro"/>
</dbReference>
<dbReference type="SUPFAM" id="SSF55931">
    <property type="entry name" value="Glutamine synthetase/guanido kinase"/>
    <property type="match status" value="1"/>
</dbReference>
<feature type="binding site" evidence="2">
    <location>
        <begin position="267"/>
        <end position="268"/>
    </location>
    <ligand>
        <name>L-glutamate</name>
        <dbReference type="ChEBI" id="CHEBI:29985"/>
    </ligand>
</feature>
<gene>
    <name evidence="11" type="primary">glnA</name>
    <name evidence="11" type="ordered locus">Bfl618</name>
</gene>
<dbReference type="GO" id="GO:0016020">
    <property type="term" value="C:membrane"/>
    <property type="evidence" value="ECO:0007669"/>
    <property type="project" value="TreeGrafter"/>
</dbReference>
<dbReference type="PROSITE" id="PS00181">
    <property type="entry name" value="GLNA_ATP"/>
    <property type="match status" value="1"/>
</dbReference>
<dbReference type="GO" id="GO:0019740">
    <property type="term" value="P:nitrogen utilization"/>
    <property type="evidence" value="ECO:0007669"/>
    <property type="project" value="TreeGrafter"/>
</dbReference>
<dbReference type="GO" id="GO:0005737">
    <property type="term" value="C:cytoplasm"/>
    <property type="evidence" value="ECO:0007669"/>
    <property type="project" value="TreeGrafter"/>
</dbReference>
<dbReference type="GO" id="GO:0004356">
    <property type="term" value="F:glutamine synthetase activity"/>
    <property type="evidence" value="ECO:0007669"/>
    <property type="project" value="UniProtKB-EC"/>
</dbReference>
<dbReference type="STRING" id="203907.Bfl618"/>
<organism evidence="11 12">
    <name type="scientific">Blochmanniella floridana</name>
    <dbReference type="NCBI Taxonomy" id="203907"/>
    <lineage>
        <taxon>Bacteria</taxon>
        <taxon>Pseudomonadati</taxon>
        <taxon>Pseudomonadota</taxon>
        <taxon>Gammaproteobacteria</taxon>
        <taxon>Enterobacterales</taxon>
        <taxon>Enterobacteriaceae</taxon>
        <taxon>ant endosymbionts</taxon>
        <taxon>Candidatus Blochmanniella</taxon>
    </lineage>
</organism>
<dbReference type="Pfam" id="PF00120">
    <property type="entry name" value="Gln-synt_C"/>
    <property type="match status" value="1"/>
</dbReference>
<dbReference type="InterPro" id="IPR008146">
    <property type="entry name" value="Gln_synth_cat_dom"/>
</dbReference>
<keyword evidence="5" id="KW-0597">Phosphoprotein</keyword>
<dbReference type="PANTHER" id="PTHR43407:SF2">
    <property type="entry name" value="GLUTAMINE SYNTHETASE"/>
    <property type="match status" value="1"/>
</dbReference>
<keyword evidence="3 8" id="KW-0067">ATP-binding</keyword>
<feature type="binding site" evidence="4">
    <location>
        <position position="215"/>
    </location>
    <ligand>
        <name>Mg(2+)</name>
        <dbReference type="ChEBI" id="CHEBI:18420"/>
        <label>1</label>
    </ligand>
</feature>
<comment type="cofactor">
    <cofactor evidence="4">
        <name>Mg(2+)</name>
        <dbReference type="ChEBI" id="CHEBI:18420"/>
    </cofactor>
    <text evidence="4">Binds 2 Mg(2+) ions per subunit.</text>
</comment>
<dbReference type="SUPFAM" id="SSF54368">
    <property type="entry name" value="Glutamine synthetase, N-terminal domain"/>
    <property type="match status" value="1"/>
</dbReference>
<evidence type="ECO:0000313" key="12">
    <source>
        <dbReference type="Proteomes" id="UP000002192"/>
    </source>
</evidence>
<dbReference type="PROSITE" id="PS51986">
    <property type="entry name" value="GS_BETA_GRASP"/>
    <property type="match status" value="1"/>
</dbReference>
<feature type="binding site" evidence="2">
    <location>
        <position position="364"/>
    </location>
    <ligand>
        <name>L-glutamate</name>
        <dbReference type="ChEBI" id="CHEBI:29985"/>
    </ligand>
</feature>
<feature type="binding site" evidence="2">
    <location>
        <position position="330"/>
    </location>
    <ligand>
        <name>L-glutamate</name>
        <dbReference type="ChEBI" id="CHEBI:29985"/>
    </ligand>
</feature>
<feature type="binding site" evidence="4">
    <location>
        <position position="272"/>
    </location>
    <ligand>
        <name>Mg(2+)</name>
        <dbReference type="ChEBI" id="CHEBI:18420"/>
        <label>1</label>
    </ligand>
</feature>
<feature type="binding site" evidence="4">
    <location>
        <position position="223"/>
    </location>
    <ligand>
        <name>Mg(2+)</name>
        <dbReference type="ChEBI" id="CHEBI:18420"/>
        <label>1</label>
    </ligand>
</feature>
<dbReference type="InterPro" id="IPR027303">
    <property type="entry name" value="Gln_synth_gly_rich_site"/>
</dbReference>
<evidence type="ECO:0000256" key="3">
    <source>
        <dbReference type="PIRSR" id="PIRSR604809-2"/>
    </source>
</evidence>
<feature type="binding site" evidence="3">
    <location>
        <position position="210"/>
    </location>
    <ligand>
        <name>ATP</name>
        <dbReference type="ChEBI" id="CHEBI:30616"/>
    </ligand>
</feature>
<keyword evidence="4" id="KW-0479">Metal-binding</keyword>
<sequence length="473" mass="54196">MNVDYFISFINKNKVKFIDLRFTDIMGKEQHFTIPQSQIDNHFFENGKVFDGSSMVGWKNVHESDMILIPDLTNDHIIVDPFYQDTTVILRCDVLDPHSMQNYDKDPRYISKKSEKFLQDSGIADFAMFGPELEFFVFDDVRFKTSMSGCHVMIDDPEASWNSDKVYFYGNKGHRPKIKGGYSPVPPIDSSQNLRSMMSIMMEKMGLIVETHHHEVATAGQNEIITRFNSLTRKADEVQIYKYIVHNVSNKFGKTATFMPKPIIKDNGSGMHCHISLYKNKVNLFSGDQYGNLSEIALFYIGGILKHTKALNAITNPTTNSYKRLIPGYEAPTFLTYSLSNRSSAIRIPAIINNNPNLCRIEVRFPDPSANPYLAFPALLMAGIDGIINEIHPGNPVNKNLYTLSDLEKEHTLYTSQSLNESLQYLSEDYEFLIRNNVFSKNFIDSYILIHKKMDSLVRSVPHPMEFELYYSI</sequence>
<feature type="binding site" evidence="2">
    <location>
        <position position="324"/>
    </location>
    <ligand>
        <name>L-glutamate</name>
        <dbReference type="ChEBI" id="CHEBI:29985"/>
    </ligand>
</feature>
<evidence type="ECO:0000256" key="6">
    <source>
        <dbReference type="PROSITE-ProRule" id="PRU01330"/>
    </source>
</evidence>
<feature type="domain" description="GS beta-grasp" evidence="9">
    <location>
        <begin position="13"/>
        <end position="99"/>
    </location>
</feature>
<comment type="similarity">
    <text evidence="1 6 7">Belongs to the glutamine synthetase family.</text>
</comment>
<feature type="domain" description="GS catalytic" evidence="10">
    <location>
        <begin position="107"/>
        <end position="473"/>
    </location>
</feature>
<dbReference type="Pfam" id="PF03951">
    <property type="entry name" value="Gln-synt_N"/>
    <property type="match status" value="1"/>
</dbReference>
<dbReference type="PANTHER" id="PTHR43407">
    <property type="entry name" value="GLUTAMINE SYNTHETASE"/>
    <property type="match status" value="1"/>
</dbReference>
<evidence type="ECO:0000313" key="11">
    <source>
        <dbReference type="EMBL" id="CAD83293.1"/>
    </source>
</evidence>
<feature type="binding site" evidence="4">
    <location>
        <position position="132"/>
    </location>
    <ligand>
        <name>Mg(2+)</name>
        <dbReference type="ChEBI" id="CHEBI:18420"/>
        <label>1</label>
    </ligand>
</feature>